<protein>
    <submittedName>
        <fullName evidence="1">Uncharacterized protein</fullName>
    </submittedName>
</protein>
<dbReference type="EMBL" id="CP059732">
    <property type="protein sequence ID" value="QMW01675.1"/>
    <property type="molecule type" value="Genomic_DNA"/>
</dbReference>
<dbReference type="KEGG" id="sfol:H3H32_27540"/>
<evidence type="ECO:0000313" key="2">
    <source>
        <dbReference type="Proteomes" id="UP000515369"/>
    </source>
</evidence>
<accession>A0A7G5GS33</accession>
<proteinExistence type="predicted"/>
<sequence>MKKYRKYGAIPERFIHPDSFLSRQSPYPDYTIKDPYQRARDYYLKRRAYERGLESLSNDMWIPIDQICKVRGKQRWQVFRSIERGTEQDPTLVLAHLARQSIYSTLVRFQFETDLLLLQIDESFPTEAKIKQLDTQAPSSQFWYHLPIPAATQVKTRIQTLKNHPDVLAADQPNGQSNLRINLSEDQLDWMDPSKRLKLLVYEEVYIKNFAQVQTLITTYKQTKTDENKDWLRLA</sequence>
<dbReference type="Proteomes" id="UP000515369">
    <property type="component" value="Chromosome"/>
</dbReference>
<keyword evidence="2" id="KW-1185">Reference proteome</keyword>
<name>A0A7G5GS33_9BACT</name>
<organism evidence="1 2">
    <name type="scientific">Spirosoma foliorum</name>
    <dbReference type="NCBI Taxonomy" id="2710596"/>
    <lineage>
        <taxon>Bacteria</taxon>
        <taxon>Pseudomonadati</taxon>
        <taxon>Bacteroidota</taxon>
        <taxon>Cytophagia</taxon>
        <taxon>Cytophagales</taxon>
        <taxon>Cytophagaceae</taxon>
        <taxon>Spirosoma</taxon>
    </lineage>
</organism>
<dbReference type="RefSeq" id="WP_182458954.1">
    <property type="nucleotide sequence ID" value="NZ_CP059732.1"/>
</dbReference>
<evidence type="ECO:0000313" key="1">
    <source>
        <dbReference type="EMBL" id="QMW01675.1"/>
    </source>
</evidence>
<dbReference type="AlphaFoldDB" id="A0A7G5GS33"/>
<reference evidence="1 2" key="1">
    <citation type="submission" date="2020-07" db="EMBL/GenBank/DDBJ databases">
        <title>Spirosoma foliorum sp. nov., isolated from the leaves on the Nejang mountain Korea, Republic of.</title>
        <authorList>
            <person name="Ho H."/>
            <person name="Lee Y.-J."/>
            <person name="Nurcahyanto D.-A."/>
            <person name="Kim S.-G."/>
        </authorList>
    </citation>
    <scope>NUCLEOTIDE SEQUENCE [LARGE SCALE GENOMIC DNA]</scope>
    <source>
        <strain evidence="1 2">PL0136</strain>
    </source>
</reference>
<gene>
    <name evidence="1" type="ORF">H3H32_27540</name>
</gene>